<dbReference type="PROSITE" id="PS00028">
    <property type="entry name" value="ZINC_FINGER_C2H2_1"/>
    <property type="match status" value="2"/>
</dbReference>
<feature type="domain" description="C2H2-type" evidence="9">
    <location>
        <begin position="206"/>
        <end position="228"/>
    </location>
</feature>
<sequence length="293" mass="31297">MDSQIMSALPTPAAVVPSAHLRRFVNVDESWGVGSWTKVKRRKIMDDCVLSDEETVAECLLMLARSGGSFCVSSSWLEALTPPAPAQTLPSFPRHDVGSESWRRSTKRSKRVLDSDEEYIAGCLVMLARSGGDTSPFDDLTTSPAADDSHNCYKCIVCDKVFPSYQALGGHKTSHRSKPRKATATATIETSKYPAAGTNYSSGQPHECSICHKTFPTGQALGGHKRKHYEGVVGGRSAGAKSGANSTDCGSSLSGATSISHGDGDGHHVTPMRRNLDLNLPPPPELDLSLVLA</sequence>
<dbReference type="GO" id="GO:0008270">
    <property type="term" value="F:zinc ion binding"/>
    <property type="evidence" value="ECO:0007669"/>
    <property type="project" value="UniProtKB-KW"/>
</dbReference>
<dbReference type="Gene3D" id="3.30.160.60">
    <property type="entry name" value="Classic Zinc Finger"/>
    <property type="match status" value="1"/>
</dbReference>
<evidence type="ECO:0000256" key="2">
    <source>
        <dbReference type="ARBA" id="ARBA00022737"/>
    </source>
</evidence>
<keyword evidence="2" id="KW-0677">Repeat</keyword>
<evidence type="ECO:0000256" key="7">
    <source>
        <dbReference type="PROSITE-ProRule" id="PRU00042"/>
    </source>
</evidence>
<keyword evidence="1" id="KW-0479">Metal-binding</keyword>
<keyword evidence="6" id="KW-0804">Transcription</keyword>
<feature type="region of interest" description="Disordered" evidence="8">
    <location>
        <begin position="234"/>
        <end position="282"/>
    </location>
</feature>
<dbReference type="EMBL" id="JACGWK010000006">
    <property type="protein sequence ID" value="KAL0348307.1"/>
    <property type="molecule type" value="Genomic_DNA"/>
</dbReference>
<accession>A0AAW2NXJ7</accession>
<dbReference type="GO" id="GO:0003700">
    <property type="term" value="F:DNA-binding transcription factor activity"/>
    <property type="evidence" value="ECO:0007669"/>
    <property type="project" value="InterPro"/>
</dbReference>
<reference evidence="10" key="2">
    <citation type="journal article" date="2024" name="Plant">
        <title>Genomic evolution and insights into agronomic trait innovations of Sesamum species.</title>
        <authorList>
            <person name="Miao H."/>
            <person name="Wang L."/>
            <person name="Qu L."/>
            <person name="Liu H."/>
            <person name="Sun Y."/>
            <person name="Le M."/>
            <person name="Wang Q."/>
            <person name="Wei S."/>
            <person name="Zheng Y."/>
            <person name="Lin W."/>
            <person name="Duan Y."/>
            <person name="Cao H."/>
            <person name="Xiong S."/>
            <person name="Wang X."/>
            <person name="Wei L."/>
            <person name="Li C."/>
            <person name="Ma Q."/>
            <person name="Ju M."/>
            <person name="Zhao R."/>
            <person name="Li G."/>
            <person name="Mu C."/>
            <person name="Tian Q."/>
            <person name="Mei H."/>
            <person name="Zhang T."/>
            <person name="Gao T."/>
            <person name="Zhang H."/>
        </authorList>
    </citation>
    <scope>NUCLEOTIDE SEQUENCE</scope>
    <source>
        <strain evidence="10">G01</strain>
    </source>
</reference>
<protein>
    <submittedName>
        <fullName evidence="10">Zinc finger protein AZF2</fullName>
    </submittedName>
</protein>
<evidence type="ECO:0000256" key="8">
    <source>
        <dbReference type="SAM" id="MobiDB-lite"/>
    </source>
</evidence>
<keyword evidence="5" id="KW-0805">Transcription regulation</keyword>
<gene>
    <name evidence="10" type="ORF">Sangu_1058500</name>
</gene>
<dbReference type="PANTHER" id="PTHR45988:SF1">
    <property type="entry name" value="ZINC FINGER PROTEIN AZF2"/>
    <property type="match status" value="1"/>
</dbReference>
<dbReference type="SMART" id="SM00355">
    <property type="entry name" value="ZnF_C2H2"/>
    <property type="match status" value="2"/>
</dbReference>
<evidence type="ECO:0000256" key="3">
    <source>
        <dbReference type="ARBA" id="ARBA00022771"/>
    </source>
</evidence>
<dbReference type="PROSITE" id="PS50157">
    <property type="entry name" value="ZINC_FINGER_C2H2_2"/>
    <property type="match status" value="2"/>
</dbReference>
<feature type="domain" description="C2H2-type" evidence="9">
    <location>
        <begin position="153"/>
        <end position="180"/>
    </location>
</feature>
<name>A0AAW2NXJ7_9LAMI</name>
<keyword evidence="3 7" id="KW-0863">Zinc-finger</keyword>
<dbReference type="InterPro" id="IPR013087">
    <property type="entry name" value="Znf_C2H2_type"/>
</dbReference>
<dbReference type="AlphaFoldDB" id="A0AAW2NXJ7"/>
<dbReference type="Pfam" id="PF13912">
    <property type="entry name" value="zf-C2H2_6"/>
    <property type="match status" value="2"/>
</dbReference>
<evidence type="ECO:0000313" key="10">
    <source>
        <dbReference type="EMBL" id="KAL0348307.1"/>
    </source>
</evidence>
<evidence type="ECO:0000256" key="4">
    <source>
        <dbReference type="ARBA" id="ARBA00022833"/>
    </source>
</evidence>
<comment type="caution">
    <text evidence="10">The sequence shown here is derived from an EMBL/GenBank/DDBJ whole genome shotgun (WGS) entry which is preliminary data.</text>
</comment>
<keyword evidence="4" id="KW-0862">Zinc</keyword>
<feature type="compositionally biased region" description="Polar residues" evidence="8">
    <location>
        <begin position="243"/>
        <end position="260"/>
    </location>
</feature>
<proteinExistence type="predicted"/>
<dbReference type="InterPro" id="IPR044653">
    <property type="entry name" value="AZF1/2/3-like"/>
</dbReference>
<evidence type="ECO:0000259" key="9">
    <source>
        <dbReference type="PROSITE" id="PS50157"/>
    </source>
</evidence>
<dbReference type="GO" id="GO:0000976">
    <property type="term" value="F:transcription cis-regulatory region binding"/>
    <property type="evidence" value="ECO:0007669"/>
    <property type="project" value="TreeGrafter"/>
</dbReference>
<dbReference type="SUPFAM" id="SSF57667">
    <property type="entry name" value="beta-beta-alpha zinc fingers"/>
    <property type="match status" value="1"/>
</dbReference>
<evidence type="ECO:0000256" key="1">
    <source>
        <dbReference type="ARBA" id="ARBA00022723"/>
    </source>
</evidence>
<evidence type="ECO:0000256" key="5">
    <source>
        <dbReference type="ARBA" id="ARBA00023015"/>
    </source>
</evidence>
<dbReference type="PANTHER" id="PTHR45988">
    <property type="entry name" value="C2H2 TYPE ZINC FINGER TRANSCRIPTION FACTOR FAMILY-RELATED"/>
    <property type="match status" value="1"/>
</dbReference>
<reference evidence="10" key="1">
    <citation type="submission" date="2020-06" db="EMBL/GenBank/DDBJ databases">
        <authorList>
            <person name="Li T."/>
            <person name="Hu X."/>
            <person name="Zhang T."/>
            <person name="Song X."/>
            <person name="Zhang H."/>
            <person name="Dai N."/>
            <person name="Sheng W."/>
            <person name="Hou X."/>
            <person name="Wei L."/>
        </authorList>
    </citation>
    <scope>NUCLEOTIDE SEQUENCE</scope>
    <source>
        <strain evidence="10">G01</strain>
        <tissue evidence="10">Leaf</tissue>
    </source>
</reference>
<evidence type="ECO:0000256" key="6">
    <source>
        <dbReference type="ARBA" id="ARBA00023163"/>
    </source>
</evidence>
<dbReference type="InterPro" id="IPR036236">
    <property type="entry name" value="Znf_C2H2_sf"/>
</dbReference>
<organism evidence="10">
    <name type="scientific">Sesamum angustifolium</name>
    <dbReference type="NCBI Taxonomy" id="2727405"/>
    <lineage>
        <taxon>Eukaryota</taxon>
        <taxon>Viridiplantae</taxon>
        <taxon>Streptophyta</taxon>
        <taxon>Embryophyta</taxon>
        <taxon>Tracheophyta</taxon>
        <taxon>Spermatophyta</taxon>
        <taxon>Magnoliopsida</taxon>
        <taxon>eudicotyledons</taxon>
        <taxon>Gunneridae</taxon>
        <taxon>Pentapetalae</taxon>
        <taxon>asterids</taxon>
        <taxon>lamiids</taxon>
        <taxon>Lamiales</taxon>
        <taxon>Pedaliaceae</taxon>
        <taxon>Sesamum</taxon>
    </lineage>
</organism>
<dbReference type="GO" id="GO:0005634">
    <property type="term" value="C:nucleus"/>
    <property type="evidence" value="ECO:0007669"/>
    <property type="project" value="TreeGrafter"/>
</dbReference>